<organism evidence="2 3">
    <name type="scientific">Mixta theicola</name>
    <dbReference type="NCBI Taxonomy" id="1458355"/>
    <lineage>
        <taxon>Bacteria</taxon>
        <taxon>Pseudomonadati</taxon>
        <taxon>Pseudomonadota</taxon>
        <taxon>Gammaproteobacteria</taxon>
        <taxon>Enterobacterales</taxon>
        <taxon>Erwiniaceae</taxon>
        <taxon>Mixta</taxon>
    </lineage>
</organism>
<dbReference type="Proteomes" id="UP000236345">
    <property type="component" value="Unassembled WGS sequence"/>
</dbReference>
<dbReference type="AlphaFoldDB" id="A0A2K1QF45"/>
<evidence type="ECO:0000313" key="2">
    <source>
        <dbReference type="EMBL" id="PNS13666.1"/>
    </source>
</evidence>
<dbReference type="OrthoDB" id="6434310at2"/>
<keyword evidence="1" id="KW-1133">Transmembrane helix</keyword>
<keyword evidence="1" id="KW-0812">Transmembrane</keyword>
<feature type="transmembrane region" description="Helical" evidence="1">
    <location>
        <begin position="12"/>
        <end position="29"/>
    </location>
</feature>
<name>A0A2K1QF45_9GAMM</name>
<keyword evidence="1" id="KW-0472">Membrane</keyword>
<gene>
    <name evidence="2" type="ORF">COO59_02320</name>
</gene>
<accession>A0A2K1QF45</accession>
<keyword evidence="3" id="KW-1185">Reference proteome</keyword>
<evidence type="ECO:0000256" key="1">
    <source>
        <dbReference type="SAM" id="Phobius"/>
    </source>
</evidence>
<comment type="caution">
    <text evidence="2">The sequence shown here is derived from an EMBL/GenBank/DDBJ whole genome shotgun (WGS) entry which is preliminary data.</text>
</comment>
<dbReference type="EMBL" id="NWUO01000001">
    <property type="protein sequence ID" value="PNS13666.1"/>
    <property type="molecule type" value="Genomic_DNA"/>
</dbReference>
<proteinExistence type="predicted"/>
<evidence type="ECO:0000313" key="3">
    <source>
        <dbReference type="Proteomes" id="UP000236345"/>
    </source>
</evidence>
<dbReference type="RefSeq" id="WP_103058211.1">
    <property type="nucleotide sequence ID" value="NZ_BSOF01000028.1"/>
</dbReference>
<sequence>MQTNTVIKWAHRIFTLFLLLVVIIGGLLWRSDVGPYDDSLYSKKELSDGVWLYITQYNNAGATDNDVYRYYLNRELEDPLPVLQKSAPFLTTNTNNATVTAIGQHIMVRLTGKIYSFSNSAFFYNGSVAVMPRIDLNAQAMRD</sequence>
<reference evidence="3" key="1">
    <citation type="submission" date="2017-09" db="EMBL/GenBank/DDBJ databases">
        <authorList>
            <person name="Palmer M."/>
            <person name="Steenkamp E.T."/>
            <person name="Coetzee M.P."/>
            <person name="Avontuur J.R."/>
            <person name="Van Zyl E."/>
            <person name="Chan W.-Y."/>
            <person name="Blom J."/>
            <person name="Venter S.N."/>
        </authorList>
    </citation>
    <scope>NUCLEOTIDE SEQUENCE [LARGE SCALE GENOMIC DNA]</scope>
    <source>
        <strain evidence="3">QC88-366</strain>
    </source>
</reference>
<protein>
    <submittedName>
        <fullName evidence="2">Uncharacterized protein</fullName>
    </submittedName>
</protein>